<comment type="caution">
    <text evidence="3">Lacks conserved residue(s) required for the propagation of feature annotation.</text>
</comment>
<keyword evidence="5" id="KW-1185">Reference proteome</keyword>
<dbReference type="Pfam" id="PF05636">
    <property type="entry name" value="HIGH_NTase1"/>
    <property type="match status" value="1"/>
</dbReference>
<name>A0A0R1KHH6_9LACO</name>
<keyword evidence="3" id="KW-0067">ATP-binding</keyword>
<keyword evidence="3" id="KW-0963">Cytoplasm</keyword>
<keyword evidence="3" id="KW-0547">Nucleotide-binding</keyword>
<organism evidence="4 5">
    <name type="scientific">Companilactobacillus nodensis DSM 19682 = JCM 14932 = NBRC 107160</name>
    <dbReference type="NCBI Taxonomy" id="1423775"/>
    <lineage>
        <taxon>Bacteria</taxon>
        <taxon>Bacillati</taxon>
        <taxon>Bacillota</taxon>
        <taxon>Bacilli</taxon>
        <taxon>Lactobacillales</taxon>
        <taxon>Lactobacillaceae</taxon>
        <taxon>Companilactobacillus</taxon>
    </lineage>
</organism>
<feature type="binding site" evidence="3">
    <location>
        <position position="176"/>
    </location>
    <ligand>
        <name>ATP</name>
        <dbReference type="ChEBI" id="CHEBI:30616"/>
    </ligand>
</feature>
<dbReference type="Gene3D" id="3.40.50.620">
    <property type="entry name" value="HUPs"/>
    <property type="match status" value="1"/>
</dbReference>
<feature type="binding site" evidence="3">
    <location>
        <position position="102"/>
    </location>
    <ligand>
        <name>ATP</name>
        <dbReference type="ChEBI" id="CHEBI:30616"/>
    </ligand>
</feature>
<dbReference type="GO" id="GO:0000049">
    <property type="term" value="F:tRNA binding"/>
    <property type="evidence" value="ECO:0007669"/>
    <property type="project" value="UniProtKB-KW"/>
</dbReference>
<accession>A0A0R1KHH6</accession>
<dbReference type="GO" id="GO:0006400">
    <property type="term" value="P:tRNA modification"/>
    <property type="evidence" value="ECO:0007669"/>
    <property type="project" value="UniProtKB-UniRule"/>
</dbReference>
<proteinExistence type="inferred from homology"/>
<comment type="caution">
    <text evidence="4">The sequence shown here is derived from an EMBL/GenBank/DDBJ whole genome shotgun (WGS) entry which is preliminary data.</text>
</comment>
<comment type="catalytic activity">
    <reaction evidence="3">
        <text>cytidine(34) in elongator tRNA(Met) + acetate + ATP = N(4)-acetylcytidine(34) in elongator tRNA(Met) + AMP + diphosphate</text>
        <dbReference type="Rhea" id="RHEA:58144"/>
        <dbReference type="Rhea" id="RHEA-COMP:10693"/>
        <dbReference type="Rhea" id="RHEA-COMP:10694"/>
        <dbReference type="ChEBI" id="CHEBI:30089"/>
        <dbReference type="ChEBI" id="CHEBI:30616"/>
        <dbReference type="ChEBI" id="CHEBI:33019"/>
        <dbReference type="ChEBI" id="CHEBI:74900"/>
        <dbReference type="ChEBI" id="CHEBI:82748"/>
        <dbReference type="ChEBI" id="CHEBI:456215"/>
    </reaction>
</comment>
<dbReference type="PATRIC" id="fig|1423775.4.peg.114"/>
<keyword evidence="1 3" id="KW-0436">Ligase</keyword>
<dbReference type="GO" id="GO:0016879">
    <property type="term" value="F:ligase activity, forming carbon-nitrogen bonds"/>
    <property type="evidence" value="ECO:0007669"/>
    <property type="project" value="UniProtKB-UniRule"/>
</dbReference>
<dbReference type="InterPro" id="IPR014729">
    <property type="entry name" value="Rossmann-like_a/b/a_fold"/>
</dbReference>
<feature type="binding site" evidence="3">
    <location>
        <position position="151"/>
    </location>
    <ligand>
        <name>ATP</name>
        <dbReference type="ChEBI" id="CHEBI:30616"/>
    </ligand>
</feature>
<dbReference type="Proteomes" id="UP000051248">
    <property type="component" value="Unassembled WGS sequence"/>
</dbReference>
<dbReference type="InterPro" id="IPR008513">
    <property type="entry name" value="tRNA(Met)_cyd_acetate_ligase"/>
</dbReference>
<reference evidence="4 5" key="1">
    <citation type="journal article" date="2015" name="Genome Announc.">
        <title>Expanding the biotechnology potential of lactobacilli through comparative genomics of 213 strains and associated genera.</title>
        <authorList>
            <person name="Sun Z."/>
            <person name="Harris H.M."/>
            <person name="McCann A."/>
            <person name="Guo C."/>
            <person name="Argimon S."/>
            <person name="Zhang W."/>
            <person name="Yang X."/>
            <person name="Jeffery I.B."/>
            <person name="Cooney J.C."/>
            <person name="Kagawa T.F."/>
            <person name="Liu W."/>
            <person name="Song Y."/>
            <person name="Salvetti E."/>
            <person name="Wrobel A."/>
            <person name="Rasinkangas P."/>
            <person name="Parkhill J."/>
            <person name="Rea M.C."/>
            <person name="O'Sullivan O."/>
            <person name="Ritari J."/>
            <person name="Douillard F.P."/>
            <person name="Paul Ross R."/>
            <person name="Yang R."/>
            <person name="Briner A.E."/>
            <person name="Felis G.E."/>
            <person name="de Vos W.M."/>
            <person name="Barrangou R."/>
            <person name="Klaenhammer T.R."/>
            <person name="Caufield P.W."/>
            <person name="Cui Y."/>
            <person name="Zhang H."/>
            <person name="O'Toole P.W."/>
        </authorList>
    </citation>
    <scope>NUCLEOTIDE SEQUENCE [LARGE SCALE GENOMIC DNA]</scope>
    <source>
        <strain evidence="4 5">DSM 19682</strain>
    </source>
</reference>
<dbReference type="PANTHER" id="PTHR37825:SF1">
    <property type="entry name" value="TRNA(MET) CYTIDINE ACETATE LIGASE"/>
    <property type="match status" value="1"/>
</dbReference>
<dbReference type="HAMAP" id="MF_01539">
    <property type="entry name" value="TmcAL"/>
    <property type="match status" value="1"/>
</dbReference>
<sequence>MVKIYGFVAEFNPFHNGHKLFIDEIKKKYHPDVLIAVVSGNFVQRGDFAIVDKWSRTDAAIKSGVDLVVELPFAYSVEPANLFAKGSIRLLHDLGINNLVFGTETDLDFANVAAKLLRTDTEFDQNYQDSYARNLNQVYSNAGLDVLNHPNQLLGLNYVQEILANDYEIDVNTVLRRSGGTSATEIRNKINDSQNINKLIPNIMQNHLKASKNVFWDDYFELLKYRIQSSSVTELHDIYQMVEGLEYKFIKEIDKSNNFNDFLDAVKSKRYTRARLRRLSMYTLMNVKSSDINSVFENPYLRILGFDTIGKQYLNALKKSIDIPLITRVGKKESDLLSLELKVDKIRSLVDDREQDFGRIPIMEGENQC</sequence>
<dbReference type="PANTHER" id="PTHR37825">
    <property type="entry name" value="TRNA(MET) CYTIDINE ACETATE LIGASE"/>
    <property type="match status" value="1"/>
</dbReference>
<comment type="similarity">
    <text evidence="3">Belongs to the TmcAL family.</text>
</comment>
<dbReference type="STRING" id="1423775.FD03_GL000113"/>
<evidence type="ECO:0000256" key="3">
    <source>
        <dbReference type="HAMAP-Rule" id="MF_01539"/>
    </source>
</evidence>
<comment type="subcellular location">
    <subcellularLocation>
        <location evidence="3">Cytoplasm</location>
    </subcellularLocation>
</comment>
<dbReference type="EC" id="6.3.4.-" evidence="3"/>
<dbReference type="EMBL" id="AZDZ01000009">
    <property type="protein sequence ID" value="KRK79937.1"/>
    <property type="molecule type" value="Genomic_DNA"/>
</dbReference>
<keyword evidence="2 3" id="KW-0819">tRNA processing</keyword>
<comment type="function">
    <text evidence="3">Catalyzes the formation of N(4)-acetylcytidine (ac(4)C) at the wobble position of elongator tRNA(Met), using acetate and ATP as substrates. First activates an acetate ion to form acetyladenylate (Ac-AMP) and then transfers the acetyl group to tRNA to form ac(4)C34.</text>
</comment>
<keyword evidence="3" id="KW-0694">RNA-binding</keyword>
<gene>
    <name evidence="3" type="primary">tmcAL</name>
    <name evidence="4" type="ORF">FD03_GL000113</name>
</gene>
<evidence type="ECO:0000256" key="1">
    <source>
        <dbReference type="ARBA" id="ARBA00022598"/>
    </source>
</evidence>
<dbReference type="SUPFAM" id="SSF52374">
    <property type="entry name" value="Nucleotidylyl transferase"/>
    <property type="match status" value="1"/>
</dbReference>
<dbReference type="NCBIfam" id="NF010191">
    <property type="entry name" value="PRK13670.1"/>
    <property type="match status" value="1"/>
</dbReference>
<evidence type="ECO:0000313" key="4">
    <source>
        <dbReference type="EMBL" id="KRK79937.1"/>
    </source>
</evidence>
<dbReference type="GO" id="GO:0005737">
    <property type="term" value="C:cytoplasm"/>
    <property type="evidence" value="ECO:0007669"/>
    <property type="project" value="UniProtKB-SubCell"/>
</dbReference>
<dbReference type="GO" id="GO:0005524">
    <property type="term" value="F:ATP binding"/>
    <property type="evidence" value="ECO:0007669"/>
    <property type="project" value="UniProtKB-KW"/>
</dbReference>
<evidence type="ECO:0000313" key="5">
    <source>
        <dbReference type="Proteomes" id="UP000051248"/>
    </source>
</evidence>
<keyword evidence="3" id="KW-0820">tRNA-binding</keyword>
<protein>
    <recommendedName>
        <fullName evidence="3">tRNA(Met) cytidine acetate ligase</fullName>
        <ecNumber evidence="3">6.3.4.-</ecNumber>
    </recommendedName>
</protein>
<evidence type="ECO:0000256" key="2">
    <source>
        <dbReference type="ARBA" id="ARBA00022694"/>
    </source>
</evidence>
<dbReference type="OrthoDB" id="9769796at2"/>
<feature type="binding site" evidence="3">
    <location>
        <begin position="8"/>
        <end position="21"/>
    </location>
    <ligand>
        <name>ATP</name>
        <dbReference type="ChEBI" id="CHEBI:30616"/>
    </ligand>
</feature>
<dbReference type="eggNOG" id="COG1323">
    <property type="taxonomic scope" value="Bacteria"/>
</dbReference>
<dbReference type="RefSeq" id="WP_056979725.1">
    <property type="nucleotide sequence ID" value="NZ_AZDZ01000009.1"/>
</dbReference>
<dbReference type="AlphaFoldDB" id="A0A0R1KHH6"/>